<comment type="similarity">
    <text evidence="2">Belongs to the UPF0702 family.</text>
</comment>
<feature type="transmembrane region" description="Helical" evidence="7">
    <location>
        <begin position="45"/>
        <end position="64"/>
    </location>
</feature>
<dbReference type="InterPro" id="IPR023090">
    <property type="entry name" value="UPF0702_alpha/beta_dom_sf"/>
</dbReference>
<name>A0A1X6WTE3_9MICO</name>
<keyword evidence="6 7" id="KW-0472">Membrane</keyword>
<evidence type="ECO:0000256" key="2">
    <source>
        <dbReference type="ARBA" id="ARBA00006448"/>
    </source>
</evidence>
<evidence type="ECO:0000256" key="6">
    <source>
        <dbReference type="ARBA" id="ARBA00023136"/>
    </source>
</evidence>
<evidence type="ECO:0000256" key="3">
    <source>
        <dbReference type="ARBA" id="ARBA00022475"/>
    </source>
</evidence>
<evidence type="ECO:0000256" key="5">
    <source>
        <dbReference type="ARBA" id="ARBA00022989"/>
    </source>
</evidence>
<dbReference type="GO" id="GO:0005886">
    <property type="term" value="C:plasma membrane"/>
    <property type="evidence" value="ECO:0007669"/>
    <property type="project" value="UniProtKB-SubCell"/>
</dbReference>
<evidence type="ECO:0000256" key="4">
    <source>
        <dbReference type="ARBA" id="ARBA00022692"/>
    </source>
</evidence>
<feature type="transmembrane region" description="Helical" evidence="7">
    <location>
        <begin position="12"/>
        <end position="33"/>
    </location>
</feature>
<dbReference type="Gene3D" id="3.30.240.20">
    <property type="entry name" value="bsu07140 like domains"/>
    <property type="match status" value="1"/>
</dbReference>
<proteinExistence type="inferred from homology"/>
<dbReference type="Proteomes" id="UP000195981">
    <property type="component" value="Unassembled WGS sequence"/>
</dbReference>
<comment type="subcellular location">
    <subcellularLocation>
        <location evidence="1">Cell membrane</location>
        <topology evidence="1">Multi-pass membrane protein</topology>
    </subcellularLocation>
</comment>
<gene>
    <name evidence="9" type="ORF">FM110_01660</name>
</gene>
<dbReference type="Pfam" id="PF04239">
    <property type="entry name" value="DUF421"/>
    <property type="match status" value="1"/>
</dbReference>
<keyword evidence="4 7" id="KW-0812">Transmembrane</keyword>
<keyword evidence="10" id="KW-1185">Reference proteome</keyword>
<evidence type="ECO:0000256" key="1">
    <source>
        <dbReference type="ARBA" id="ARBA00004651"/>
    </source>
</evidence>
<keyword evidence="5 7" id="KW-1133">Transmembrane helix</keyword>
<evidence type="ECO:0000256" key="7">
    <source>
        <dbReference type="SAM" id="Phobius"/>
    </source>
</evidence>
<dbReference type="PANTHER" id="PTHR34582">
    <property type="entry name" value="UPF0702 TRANSMEMBRANE PROTEIN YCAP"/>
    <property type="match status" value="1"/>
</dbReference>
<dbReference type="PANTHER" id="PTHR34582:SF6">
    <property type="entry name" value="UPF0702 TRANSMEMBRANE PROTEIN YCAP"/>
    <property type="match status" value="1"/>
</dbReference>
<dbReference type="EMBL" id="FWFG01000014">
    <property type="protein sequence ID" value="SLM88360.1"/>
    <property type="molecule type" value="Genomic_DNA"/>
</dbReference>
<feature type="domain" description="YetF C-terminal" evidence="8">
    <location>
        <begin position="104"/>
        <end position="162"/>
    </location>
</feature>
<keyword evidence="3" id="KW-1003">Cell membrane</keyword>
<organism evidence="9 10">
    <name type="scientific">Brachybacterium nesterenkovii</name>
    <dbReference type="NCBI Taxonomy" id="47847"/>
    <lineage>
        <taxon>Bacteria</taxon>
        <taxon>Bacillati</taxon>
        <taxon>Actinomycetota</taxon>
        <taxon>Actinomycetes</taxon>
        <taxon>Micrococcales</taxon>
        <taxon>Dermabacteraceae</taxon>
        <taxon>Brachybacterium</taxon>
    </lineage>
</organism>
<sequence>MAEIWSHIGITGAGALGVVIATTVLYVVLVLLMQVSGPRLMSSPSVLSWALLALVGSLTARAMLGDFPTLGGAAVALTTLLALETVLGRFTAALRRSGHLEGRRPSVVMVRGEAVPENLRRRGMTEAQLRIQLRRAGILRLQDAALVICETRGTLTIVHAGQSIDAALLEGVRGRDLVPEVLIS</sequence>
<reference evidence="9 10" key="1">
    <citation type="submission" date="2017-02" db="EMBL/GenBank/DDBJ databases">
        <authorList>
            <person name="Peterson S.W."/>
        </authorList>
    </citation>
    <scope>NUCLEOTIDE SEQUENCE [LARGE SCALE GENOMIC DNA]</scope>
    <source>
        <strain evidence="9 10">CIP104813</strain>
    </source>
</reference>
<evidence type="ECO:0000259" key="8">
    <source>
        <dbReference type="Pfam" id="PF04239"/>
    </source>
</evidence>
<protein>
    <recommendedName>
        <fullName evidence="8">YetF C-terminal domain-containing protein</fullName>
    </recommendedName>
</protein>
<evidence type="ECO:0000313" key="9">
    <source>
        <dbReference type="EMBL" id="SLM88360.1"/>
    </source>
</evidence>
<dbReference type="OrthoDB" id="3266405at2"/>
<dbReference type="RefSeq" id="WP_087102053.1">
    <property type="nucleotide sequence ID" value="NZ_FWFG01000014.1"/>
</dbReference>
<feature type="transmembrane region" description="Helical" evidence="7">
    <location>
        <begin position="70"/>
        <end position="94"/>
    </location>
</feature>
<accession>A0A1X6WTE3</accession>
<dbReference type="AlphaFoldDB" id="A0A1X6WTE3"/>
<dbReference type="InterPro" id="IPR007353">
    <property type="entry name" value="DUF421"/>
</dbReference>
<evidence type="ECO:0000313" key="10">
    <source>
        <dbReference type="Proteomes" id="UP000195981"/>
    </source>
</evidence>